<dbReference type="InterPro" id="IPR011005">
    <property type="entry name" value="Dihydropteroate_synth-like_sf"/>
</dbReference>
<evidence type="ECO:0000256" key="2">
    <source>
        <dbReference type="ARBA" id="ARBA00001946"/>
    </source>
</evidence>
<comment type="cofactor">
    <cofactor evidence="2">
        <name>Mg(2+)</name>
        <dbReference type="ChEBI" id="CHEBI:18420"/>
    </cofactor>
</comment>
<comment type="caution">
    <text evidence="10">The sequence shown here is derived from an EMBL/GenBank/DDBJ whole genome shotgun (WGS) entry which is preliminary data.</text>
</comment>
<dbReference type="GO" id="GO:0004156">
    <property type="term" value="F:dihydropteroate synthase activity"/>
    <property type="evidence" value="ECO:0007669"/>
    <property type="project" value="UniProtKB-EC"/>
</dbReference>
<evidence type="ECO:0000256" key="7">
    <source>
        <dbReference type="ARBA" id="ARBA00022842"/>
    </source>
</evidence>
<dbReference type="PROSITE" id="PS00793">
    <property type="entry name" value="DHPS_2"/>
    <property type="match status" value="1"/>
</dbReference>
<dbReference type="Pfam" id="PF00809">
    <property type="entry name" value="Pterin_bind"/>
    <property type="match status" value="1"/>
</dbReference>
<evidence type="ECO:0000259" key="9">
    <source>
        <dbReference type="PROSITE" id="PS50972"/>
    </source>
</evidence>
<keyword evidence="8" id="KW-0289">Folate biosynthesis</keyword>
<evidence type="ECO:0000256" key="5">
    <source>
        <dbReference type="ARBA" id="ARBA00022679"/>
    </source>
</evidence>
<organism evidence="10 11">
    <name type="scientific">Candidatus Rhodoblastus alkanivorans</name>
    <dbReference type="NCBI Taxonomy" id="2954117"/>
    <lineage>
        <taxon>Bacteria</taxon>
        <taxon>Pseudomonadati</taxon>
        <taxon>Pseudomonadota</taxon>
        <taxon>Alphaproteobacteria</taxon>
        <taxon>Hyphomicrobiales</taxon>
        <taxon>Rhodoblastaceae</taxon>
        <taxon>Rhodoblastus</taxon>
    </lineage>
</organism>
<keyword evidence="6" id="KW-0479">Metal-binding</keyword>
<dbReference type="EC" id="2.5.1.15" evidence="4"/>
<dbReference type="Gene3D" id="3.20.20.20">
    <property type="entry name" value="Dihydropteroate synthase-like"/>
    <property type="match status" value="1"/>
</dbReference>
<evidence type="ECO:0000313" key="11">
    <source>
        <dbReference type="Proteomes" id="UP001139104"/>
    </source>
</evidence>
<evidence type="ECO:0000256" key="3">
    <source>
        <dbReference type="ARBA" id="ARBA00004763"/>
    </source>
</evidence>
<dbReference type="RefSeq" id="WP_243066119.1">
    <property type="nucleotide sequence ID" value="NZ_JAIVFK010000002.1"/>
</dbReference>
<keyword evidence="7" id="KW-0460">Magnesium</keyword>
<evidence type="ECO:0000256" key="6">
    <source>
        <dbReference type="ARBA" id="ARBA00022723"/>
    </source>
</evidence>
<evidence type="ECO:0000313" key="10">
    <source>
        <dbReference type="EMBL" id="MCI4682085.1"/>
    </source>
</evidence>
<protein>
    <recommendedName>
        <fullName evidence="4">dihydropteroate synthase</fullName>
        <ecNumber evidence="4">2.5.1.15</ecNumber>
    </recommendedName>
</protein>
<dbReference type="InterPro" id="IPR006390">
    <property type="entry name" value="DHP_synth_dom"/>
</dbReference>
<evidence type="ECO:0000256" key="1">
    <source>
        <dbReference type="ARBA" id="ARBA00000012"/>
    </source>
</evidence>
<sequence>MGILNVTPDSFSDGGRFVAAEAALAHAQAMEAAGADMIDIGAESTRPGFAPVDEAEEWARLEPVLAPLLARIALPVSVDTTKAAVARRAALLGATAINDVSGLRADPAMAEVAAASGAALIVMHHCAEADAARDIVADMLAFFGETLERAEKAGVAREKIVLDPGVGFGKTLRQNLQAIDACGALREKFGLPVLIGASRKSFIGALTGAPVGERLAGTLAAHLRAFSRGASIFRVHDVAEHVGALRIWSEIERA</sequence>
<dbReference type="InterPro" id="IPR000489">
    <property type="entry name" value="Pterin-binding_dom"/>
</dbReference>
<dbReference type="SUPFAM" id="SSF51717">
    <property type="entry name" value="Dihydropteroate synthetase-like"/>
    <property type="match status" value="1"/>
</dbReference>
<keyword evidence="5 10" id="KW-0808">Transferase</keyword>
<comment type="pathway">
    <text evidence="3">Cofactor biosynthesis; tetrahydrofolate biosynthesis; 7,8-dihydrofolate from 2-amino-4-hydroxy-6-hydroxymethyl-7,8-dihydropteridine diphosphate and 4-aminobenzoate: step 1/2.</text>
</comment>
<dbReference type="PANTHER" id="PTHR20941">
    <property type="entry name" value="FOLATE SYNTHESIS PROTEINS"/>
    <property type="match status" value="1"/>
</dbReference>
<dbReference type="NCBIfam" id="TIGR01496">
    <property type="entry name" value="DHPS"/>
    <property type="match status" value="1"/>
</dbReference>
<comment type="catalytic activity">
    <reaction evidence="1">
        <text>(7,8-dihydropterin-6-yl)methyl diphosphate + 4-aminobenzoate = 7,8-dihydropteroate + diphosphate</text>
        <dbReference type="Rhea" id="RHEA:19949"/>
        <dbReference type="ChEBI" id="CHEBI:17836"/>
        <dbReference type="ChEBI" id="CHEBI:17839"/>
        <dbReference type="ChEBI" id="CHEBI:33019"/>
        <dbReference type="ChEBI" id="CHEBI:72950"/>
        <dbReference type="EC" id="2.5.1.15"/>
    </reaction>
</comment>
<dbReference type="EMBL" id="JAIVFP010000001">
    <property type="protein sequence ID" value="MCI4682085.1"/>
    <property type="molecule type" value="Genomic_DNA"/>
</dbReference>
<dbReference type="PANTHER" id="PTHR20941:SF1">
    <property type="entry name" value="FOLIC ACID SYNTHESIS PROTEIN FOL1"/>
    <property type="match status" value="1"/>
</dbReference>
<name>A0ABS9Z3Z9_9HYPH</name>
<feature type="domain" description="Pterin-binding" evidence="9">
    <location>
        <begin position="1"/>
        <end position="246"/>
    </location>
</feature>
<gene>
    <name evidence="10" type="primary">folP</name>
    <name evidence="10" type="ORF">K2U94_04785</name>
</gene>
<dbReference type="Proteomes" id="UP001139104">
    <property type="component" value="Unassembled WGS sequence"/>
</dbReference>
<proteinExistence type="predicted"/>
<dbReference type="PROSITE" id="PS50972">
    <property type="entry name" value="PTERIN_BINDING"/>
    <property type="match status" value="1"/>
</dbReference>
<evidence type="ECO:0000256" key="4">
    <source>
        <dbReference type="ARBA" id="ARBA00012458"/>
    </source>
</evidence>
<dbReference type="InterPro" id="IPR045031">
    <property type="entry name" value="DHP_synth-like"/>
</dbReference>
<keyword evidence="11" id="KW-1185">Reference proteome</keyword>
<evidence type="ECO:0000256" key="8">
    <source>
        <dbReference type="ARBA" id="ARBA00022909"/>
    </source>
</evidence>
<reference evidence="10" key="1">
    <citation type="journal article" date="2022" name="ISME J.">
        <title>Identification of active gaseous-alkane degraders at natural gas seeps.</title>
        <authorList>
            <person name="Farhan Ul Haque M."/>
            <person name="Hernandez M."/>
            <person name="Crombie A.T."/>
            <person name="Murrell J.C."/>
        </authorList>
    </citation>
    <scope>NUCLEOTIDE SEQUENCE</scope>
    <source>
        <strain evidence="10">PC2</strain>
    </source>
</reference>
<accession>A0ABS9Z3Z9</accession>
<dbReference type="CDD" id="cd00739">
    <property type="entry name" value="DHPS"/>
    <property type="match status" value="1"/>
</dbReference>